<gene>
    <name evidence="6" type="ORF">MKK02DRAFT_43905</name>
</gene>
<dbReference type="GO" id="GO:0000423">
    <property type="term" value="P:mitophagy"/>
    <property type="evidence" value="ECO:0007669"/>
    <property type="project" value="TreeGrafter"/>
</dbReference>
<feature type="compositionally biased region" description="Polar residues" evidence="3">
    <location>
        <begin position="93"/>
        <end position="116"/>
    </location>
</feature>
<dbReference type="InterPro" id="IPR041691">
    <property type="entry name" value="Atg6/beclin_CC"/>
</dbReference>
<evidence type="ECO:0000256" key="1">
    <source>
        <dbReference type="ARBA" id="ARBA00005965"/>
    </source>
</evidence>
<name>A0AA38H9B1_9TREE</name>
<evidence type="ECO:0000256" key="3">
    <source>
        <dbReference type="SAM" id="MobiDB-lite"/>
    </source>
</evidence>
<feature type="coiled-coil region" evidence="2">
    <location>
        <begin position="230"/>
        <end position="288"/>
    </location>
</feature>
<feature type="compositionally biased region" description="Basic and acidic residues" evidence="3">
    <location>
        <begin position="513"/>
        <end position="525"/>
    </location>
</feature>
<dbReference type="GeneID" id="77731879"/>
<feature type="region of interest" description="Disordered" evidence="3">
    <location>
        <begin position="505"/>
        <end position="525"/>
    </location>
</feature>
<evidence type="ECO:0000313" key="7">
    <source>
        <dbReference type="Proteomes" id="UP001164286"/>
    </source>
</evidence>
<comment type="caution">
    <text evidence="6">The sequence shown here is derived from an EMBL/GenBank/DDBJ whole genome shotgun (WGS) entry which is preliminary data.</text>
</comment>
<sequence>MSSISSDTQSPSLTCQQCHQPLLLDPSFQNLTPAQYTLIASSLPSAGPSSGLPSSSKLAQLPPTARPAAEIWSKKRGNPSGSGVAESFIMLDQSQSQSHATSRASYQPTSTYTSSADAGPSAPRQGLSSTELAETLHRLISSKTPISHPICVECITLLQSELQTELDELQKERDAYIAFEQGILRNREVVQGGRSKTAQKEREKHTKGKGKGRAMEEVQGVDEGLGEFDMEGTQEEWDMLIRRKKELAEEEERLIAELKKREGDLEAVREEEEGVRRDEEEVDREEQDFLLNHHALSTQLRHLQQALSSAETHLLLSKSLLQHLESTNVYNDAFQIGYVPLPSRTDSPSLSHVGGSSSGSGYVGTINGLRLGGRPVVDWDEINAAWGLVALCVDRVAARVGFTFAKYKIQALGSNSLISELPPSRQTYELYASPDLSAFLHNRRFSTGLICLLDCIRQLVEFGQKSTRGWPVGNLEIRKDRISGYSIRLPGLGMSMGLSMMGLGGSGSSGDDGGGREAKVRGAELSPDEHWTKACIAVLKVLKQILIAESEAERGNVAAAAPTVEASRAA</sequence>
<feature type="domain" description="Atg6/beclin coiled-coil" evidence="5">
    <location>
        <begin position="149"/>
        <end position="314"/>
    </location>
</feature>
<dbReference type="InterPro" id="IPR038274">
    <property type="entry name" value="Atg6/Beclin_C_sf"/>
</dbReference>
<dbReference type="InterPro" id="IPR040455">
    <property type="entry name" value="Atg6_BARA"/>
</dbReference>
<dbReference type="InterPro" id="IPR007243">
    <property type="entry name" value="Atg6/Beclin"/>
</dbReference>
<dbReference type="EMBL" id="JAKWFO010000005">
    <property type="protein sequence ID" value="KAI9635224.1"/>
    <property type="molecule type" value="Genomic_DNA"/>
</dbReference>
<dbReference type="GO" id="GO:0034271">
    <property type="term" value="C:phosphatidylinositol 3-kinase complex, class III, type I"/>
    <property type="evidence" value="ECO:0007669"/>
    <property type="project" value="TreeGrafter"/>
</dbReference>
<keyword evidence="7" id="KW-1185">Reference proteome</keyword>
<dbReference type="RefSeq" id="XP_052945001.1">
    <property type="nucleotide sequence ID" value="XM_053092674.1"/>
</dbReference>
<dbReference type="PANTHER" id="PTHR12768:SF4">
    <property type="entry name" value="BECLIN-1"/>
    <property type="match status" value="1"/>
</dbReference>
<dbReference type="GO" id="GO:0006995">
    <property type="term" value="P:cellular response to nitrogen starvation"/>
    <property type="evidence" value="ECO:0007669"/>
    <property type="project" value="TreeGrafter"/>
</dbReference>
<evidence type="ECO:0000259" key="5">
    <source>
        <dbReference type="Pfam" id="PF17675"/>
    </source>
</evidence>
<dbReference type="AlphaFoldDB" id="A0AA38H9B1"/>
<evidence type="ECO:0000313" key="6">
    <source>
        <dbReference type="EMBL" id="KAI9635224.1"/>
    </source>
</evidence>
<dbReference type="GO" id="GO:0030674">
    <property type="term" value="F:protein-macromolecule adaptor activity"/>
    <property type="evidence" value="ECO:0007669"/>
    <property type="project" value="TreeGrafter"/>
</dbReference>
<reference evidence="6" key="1">
    <citation type="journal article" date="2022" name="G3 (Bethesda)">
        <title>High quality genome of the basidiomycete yeast Dioszegia hungarica PDD-24b-2 isolated from cloud water.</title>
        <authorList>
            <person name="Jarrige D."/>
            <person name="Haridas S."/>
            <person name="Bleykasten-Grosshans C."/>
            <person name="Joly M."/>
            <person name="Nadalig T."/>
            <person name="Sancelme M."/>
            <person name="Vuilleumier S."/>
            <person name="Grigoriev I.V."/>
            <person name="Amato P."/>
            <person name="Bringel F."/>
        </authorList>
    </citation>
    <scope>NUCLEOTIDE SEQUENCE</scope>
    <source>
        <strain evidence="6">PDD-24b-2</strain>
    </source>
</reference>
<dbReference type="PANTHER" id="PTHR12768">
    <property type="entry name" value="BECLIN 1"/>
    <property type="match status" value="1"/>
</dbReference>
<comment type="similarity">
    <text evidence="1">Belongs to the beclin family.</text>
</comment>
<feature type="region of interest" description="Disordered" evidence="3">
    <location>
        <begin position="190"/>
        <end position="216"/>
    </location>
</feature>
<feature type="domain" description="Atg6 BARA" evidence="4">
    <location>
        <begin position="324"/>
        <end position="489"/>
    </location>
</feature>
<dbReference type="Pfam" id="PF04111">
    <property type="entry name" value="APG6"/>
    <property type="match status" value="1"/>
</dbReference>
<dbReference type="GO" id="GO:0034272">
    <property type="term" value="C:phosphatidylinositol 3-kinase complex, class III, type II"/>
    <property type="evidence" value="ECO:0007669"/>
    <property type="project" value="TreeGrafter"/>
</dbReference>
<feature type="region of interest" description="Disordered" evidence="3">
    <location>
        <begin position="93"/>
        <end position="128"/>
    </location>
</feature>
<evidence type="ECO:0000256" key="2">
    <source>
        <dbReference type="SAM" id="Coils"/>
    </source>
</evidence>
<dbReference type="GO" id="GO:0043548">
    <property type="term" value="F:phosphatidylinositol 3-kinase binding"/>
    <property type="evidence" value="ECO:0007669"/>
    <property type="project" value="TreeGrafter"/>
</dbReference>
<proteinExistence type="inferred from homology"/>
<feature type="compositionally biased region" description="Low complexity" evidence="3">
    <location>
        <begin position="45"/>
        <end position="56"/>
    </location>
</feature>
<evidence type="ECO:0000259" key="4">
    <source>
        <dbReference type="Pfam" id="PF04111"/>
    </source>
</evidence>
<dbReference type="Gene3D" id="1.10.418.40">
    <property type="entry name" value="Autophagy protein 6/Beclin 1"/>
    <property type="match status" value="1"/>
</dbReference>
<dbReference type="GO" id="GO:0045324">
    <property type="term" value="P:late endosome to vacuole transport"/>
    <property type="evidence" value="ECO:0007669"/>
    <property type="project" value="TreeGrafter"/>
</dbReference>
<dbReference type="Proteomes" id="UP001164286">
    <property type="component" value="Unassembled WGS sequence"/>
</dbReference>
<organism evidence="6 7">
    <name type="scientific">Dioszegia hungarica</name>
    <dbReference type="NCBI Taxonomy" id="4972"/>
    <lineage>
        <taxon>Eukaryota</taxon>
        <taxon>Fungi</taxon>
        <taxon>Dikarya</taxon>
        <taxon>Basidiomycota</taxon>
        <taxon>Agaricomycotina</taxon>
        <taxon>Tremellomycetes</taxon>
        <taxon>Tremellales</taxon>
        <taxon>Bulleribasidiaceae</taxon>
        <taxon>Dioszegia</taxon>
    </lineage>
</organism>
<dbReference type="GO" id="GO:0000045">
    <property type="term" value="P:autophagosome assembly"/>
    <property type="evidence" value="ECO:0007669"/>
    <property type="project" value="TreeGrafter"/>
</dbReference>
<dbReference type="Pfam" id="PF17675">
    <property type="entry name" value="APG6_N"/>
    <property type="match status" value="1"/>
</dbReference>
<accession>A0AA38H9B1</accession>
<keyword evidence="2" id="KW-0175">Coiled coil</keyword>
<feature type="region of interest" description="Disordered" evidence="3">
    <location>
        <begin position="45"/>
        <end position="79"/>
    </location>
</feature>
<dbReference type="GO" id="GO:0000407">
    <property type="term" value="C:phagophore assembly site"/>
    <property type="evidence" value="ECO:0007669"/>
    <property type="project" value="TreeGrafter"/>
</dbReference>
<protein>
    <submittedName>
        <fullName evidence="6">Autophagy protein Apg6-domain-containing protein</fullName>
    </submittedName>
</protein>